<name>A0ABY6DF39_9RHOB</name>
<dbReference type="Gene3D" id="3.40.50.720">
    <property type="entry name" value="NAD(P)-binding Rossmann-like Domain"/>
    <property type="match status" value="1"/>
</dbReference>
<dbReference type="SUPFAM" id="SSF51735">
    <property type="entry name" value="NAD(P)-binding Rossmann-fold domains"/>
    <property type="match status" value="1"/>
</dbReference>
<dbReference type="PRINTS" id="PR00080">
    <property type="entry name" value="SDRFAMILY"/>
</dbReference>
<dbReference type="RefSeq" id="WP_263047340.1">
    <property type="nucleotide sequence ID" value="NZ_CP106738.1"/>
</dbReference>
<dbReference type="Pfam" id="PF13561">
    <property type="entry name" value="adh_short_C2"/>
    <property type="match status" value="1"/>
</dbReference>
<keyword evidence="2" id="KW-0560">Oxidoreductase</keyword>
<proteinExistence type="inferred from homology"/>
<gene>
    <name evidence="3" type="ORF">N7U68_15025</name>
</gene>
<organism evidence="3 4">
    <name type="scientific">Roseovarius pelagicus</name>
    <dbReference type="NCBI Taxonomy" id="2980108"/>
    <lineage>
        <taxon>Bacteria</taxon>
        <taxon>Pseudomonadati</taxon>
        <taxon>Pseudomonadota</taxon>
        <taxon>Alphaproteobacteria</taxon>
        <taxon>Rhodobacterales</taxon>
        <taxon>Roseobacteraceae</taxon>
        <taxon>Roseovarius</taxon>
    </lineage>
</organism>
<dbReference type="PANTHER" id="PTHR42760">
    <property type="entry name" value="SHORT-CHAIN DEHYDROGENASES/REDUCTASES FAMILY MEMBER"/>
    <property type="match status" value="1"/>
</dbReference>
<dbReference type="PRINTS" id="PR00081">
    <property type="entry name" value="GDHRDH"/>
</dbReference>
<dbReference type="EMBL" id="CP106738">
    <property type="protein sequence ID" value="UXX82400.1"/>
    <property type="molecule type" value="Genomic_DNA"/>
</dbReference>
<dbReference type="Proteomes" id="UP001064087">
    <property type="component" value="Chromosome"/>
</dbReference>
<reference evidence="3" key="1">
    <citation type="submission" date="2022-10" db="EMBL/GenBank/DDBJ databases">
        <title>Roseovarius pelagicus sp. nov., isolated from Arctic seawater.</title>
        <authorList>
            <person name="Hong Y.W."/>
            <person name="Hwang C.Y."/>
        </authorList>
    </citation>
    <scope>NUCLEOTIDE SEQUENCE</scope>
    <source>
        <strain evidence="3">HL-MP18</strain>
    </source>
</reference>
<evidence type="ECO:0000256" key="2">
    <source>
        <dbReference type="ARBA" id="ARBA00023002"/>
    </source>
</evidence>
<dbReference type="PROSITE" id="PS00061">
    <property type="entry name" value="ADH_SHORT"/>
    <property type="match status" value="1"/>
</dbReference>
<protein>
    <submittedName>
        <fullName evidence="3">SDR family oxidoreductase</fullName>
    </submittedName>
</protein>
<accession>A0ABY6DF39</accession>
<dbReference type="InterPro" id="IPR020904">
    <property type="entry name" value="Sc_DH/Rdtase_CS"/>
</dbReference>
<evidence type="ECO:0000313" key="4">
    <source>
        <dbReference type="Proteomes" id="UP001064087"/>
    </source>
</evidence>
<dbReference type="PANTHER" id="PTHR42760:SF133">
    <property type="entry name" value="3-OXOACYL-[ACYL-CARRIER-PROTEIN] REDUCTASE"/>
    <property type="match status" value="1"/>
</dbReference>
<evidence type="ECO:0000256" key="1">
    <source>
        <dbReference type="ARBA" id="ARBA00006484"/>
    </source>
</evidence>
<dbReference type="InterPro" id="IPR002347">
    <property type="entry name" value="SDR_fam"/>
</dbReference>
<evidence type="ECO:0000313" key="3">
    <source>
        <dbReference type="EMBL" id="UXX82400.1"/>
    </source>
</evidence>
<comment type="similarity">
    <text evidence="1">Belongs to the short-chain dehydrogenases/reductases (SDR) family.</text>
</comment>
<keyword evidence="4" id="KW-1185">Reference proteome</keyword>
<sequence length="246" mass="26023">MTQGYDGMNVLVTGANRGIGAACAKIFAQAGAHVLCADLNDPVETVETIRAAGGSAESAICDVSDEISVSGLFTRISEGFTTLDTVVNCAGIIHERGLLDTTTAEFDQVMAVNLRGSFLIGRESIRAMHPKSGRLIMIASDLSYYGREEFAPYVASKHGVLGLVRCWAKEFAPNILVNALCPGPIDTAMLAAENMTPEWRAKELEIPLARFGQPEEIAQMALFLAGPNAAYITGQGIGVNGGSIMP</sequence>
<dbReference type="InterPro" id="IPR036291">
    <property type="entry name" value="NAD(P)-bd_dom_sf"/>
</dbReference>
<dbReference type="CDD" id="cd05233">
    <property type="entry name" value="SDR_c"/>
    <property type="match status" value="1"/>
</dbReference>